<dbReference type="AlphaFoldDB" id="A0AAJ2H392"/>
<accession>A0AAJ2H392</accession>
<evidence type="ECO:0000313" key="3">
    <source>
        <dbReference type="EMBL" id="MDR9778570.1"/>
    </source>
</evidence>
<gene>
    <name evidence="3" type="ORF">RJJ65_39185</name>
</gene>
<evidence type="ECO:0000313" key="4">
    <source>
        <dbReference type="Proteomes" id="UP001268610"/>
    </source>
</evidence>
<dbReference type="InterPro" id="IPR050300">
    <property type="entry name" value="GDXG_lipolytic_enzyme"/>
</dbReference>
<dbReference type="EMBL" id="JAVLSF010000957">
    <property type="protein sequence ID" value="MDR9778570.1"/>
    <property type="molecule type" value="Genomic_DNA"/>
</dbReference>
<feature type="non-terminal residue" evidence="3">
    <location>
        <position position="1"/>
    </location>
</feature>
<keyword evidence="1 3" id="KW-0378">Hydrolase</keyword>
<name>A0AAJ2H392_9HYPH</name>
<dbReference type="InterPro" id="IPR029058">
    <property type="entry name" value="AB_hydrolase_fold"/>
</dbReference>
<dbReference type="Gene3D" id="3.40.50.1820">
    <property type="entry name" value="alpha/beta hydrolase"/>
    <property type="match status" value="1"/>
</dbReference>
<dbReference type="Proteomes" id="UP001268610">
    <property type="component" value="Unassembled WGS sequence"/>
</dbReference>
<dbReference type="Pfam" id="PF20434">
    <property type="entry name" value="BD-FAE"/>
    <property type="match status" value="1"/>
</dbReference>
<reference evidence="3" key="1">
    <citation type="submission" date="2023-04" db="EMBL/GenBank/DDBJ databases">
        <title>Genomic characterization of faba bean (Vicia faba) microsymbionts in Mexican soils.</title>
        <authorList>
            <person name="Rivera Orduna F.N."/>
            <person name="Guevara-Luna J."/>
            <person name="Yan J."/>
            <person name="Arroyo-Herrera I."/>
            <person name="Li Y."/>
            <person name="Vasquez-Murrieta M.S."/>
            <person name="Wang E.T."/>
        </authorList>
    </citation>
    <scope>NUCLEOTIDE SEQUENCE</scope>
    <source>
        <strain evidence="3">CH26</strain>
    </source>
</reference>
<dbReference type="PANTHER" id="PTHR48081">
    <property type="entry name" value="AB HYDROLASE SUPERFAMILY PROTEIN C4A8.06C"/>
    <property type="match status" value="1"/>
</dbReference>
<evidence type="ECO:0000259" key="2">
    <source>
        <dbReference type="Pfam" id="PF20434"/>
    </source>
</evidence>
<comment type="caution">
    <text evidence="3">The sequence shown here is derived from an EMBL/GenBank/DDBJ whole genome shotgun (WGS) entry which is preliminary data.</text>
</comment>
<dbReference type="GO" id="GO:0016787">
    <property type="term" value="F:hydrolase activity"/>
    <property type="evidence" value="ECO:0007669"/>
    <property type="project" value="UniProtKB-KW"/>
</dbReference>
<sequence length="127" mass="14216">HASSTRLSVMNQDHFAMQGKASRFSPVHVLNAITQKDFSMKPDIAYGQHPRQKLDVYMPLAQTSDSLAKPVILFVYGGAWTTGNKNDYLFVGESFSKAGYVTAVMNYRLAPQHKYPDYLKDTALALK</sequence>
<dbReference type="PANTHER" id="PTHR48081:SF9">
    <property type="entry name" value="CARBOXYLESTERASE"/>
    <property type="match status" value="1"/>
</dbReference>
<dbReference type="InterPro" id="IPR049492">
    <property type="entry name" value="BD-FAE-like_dom"/>
</dbReference>
<feature type="domain" description="BD-FAE-like" evidence="2">
    <location>
        <begin position="54"/>
        <end position="126"/>
    </location>
</feature>
<dbReference type="SUPFAM" id="SSF53474">
    <property type="entry name" value="alpha/beta-Hydrolases"/>
    <property type="match status" value="1"/>
</dbReference>
<proteinExistence type="predicted"/>
<protein>
    <submittedName>
        <fullName evidence="3">Alpha/beta hydrolase</fullName>
    </submittedName>
</protein>
<organism evidence="3 4">
    <name type="scientific">Rhizobium hidalgonense</name>
    <dbReference type="NCBI Taxonomy" id="1538159"/>
    <lineage>
        <taxon>Bacteria</taxon>
        <taxon>Pseudomonadati</taxon>
        <taxon>Pseudomonadota</taxon>
        <taxon>Alphaproteobacteria</taxon>
        <taxon>Hyphomicrobiales</taxon>
        <taxon>Rhizobiaceae</taxon>
        <taxon>Rhizobium/Agrobacterium group</taxon>
        <taxon>Rhizobium</taxon>
    </lineage>
</organism>
<dbReference type="RefSeq" id="WP_310866598.1">
    <property type="nucleotide sequence ID" value="NZ_JAVLSF010000957.1"/>
</dbReference>
<evidence type="ECO:0000256" key="1">
    <source>
        <dbReference type="ARBA" id="ARBA00022801"/>
    </source>
</evidence>
<feature type="non-terminal residue" evidence="3">
    <location>
        <position position="127"/>
    </location>
</feature>